<accession>A0ABU6FNB0</accession>
<protein>
    <submittedName>
        <fullName evidence="1">Uncharacterized protein</fullName>
    </submittedName>
</protein>
<keyword evidence="2" id="KW-1185">Reference proteome</keyword>
<name>A0ABU6FNB0_9PROT</name>
<organism evidence="1 2">
    <name type="scientific">Acidithiobacillus ferriphilus</name>
    <dbReference type="NCBI Taxonomy" id="1689834"/>
    <lineage>
        <taxon>Bacteria</taxon>
        <taxon>Pseudomonadati</taxon>
        <taxon>Pseudomonadota</taxon>
        <taxon>Acidithiobacillia</taxon>
        <taxon>Acidithiobacillales</taxon>
        <taxon>Acidithiobacillaceae</taxon>
        <taxon>Acidithiobacillus</taxon>
    </lineage>
</organism>
<dbReference type="EMBL" id="JAQGFR010000044">
    <property type="protein sequence ID" value="MEB8512784.1"/>
    <property type="molecule type" value="Genomic_DNA"/>
</dbReference>
<evidence type="ECO:0000313" key="1">
    <source>
        <dbReference type="EMBL" id="MEB8512784.1"/>
    </source>
</evidence>
<comment type="caution">
    <text evidence="1">The sequence shown here is derived from an EMBL/GenBank/DDBJ whole genome shotgun (WGS) entry which is preliminary data.</text>
</comment>
<proteinExistence type="predicted"/>
<sequence length="113" mass="13053">MATTMSNTALQDSGNRSWRLAAIALLAIRFVQRWIYWGGGTRRFIYGPQKLDVHDHWMAYKFQTSMPGDAWIARVKPDDPQHALDHVKTGLEAIEALQAWIKRYDVQCMRCSD</sequence>
<dbReference type="Proteomes" id="UP001308776">
    <property type="component" value="Unassembled WGS sequence"/>
</dbReference>
<dbReference type="RefSeq" id="WP_081258018.1">
    <property type="nucleotide sequence ID" value="NZ_CP195642.1"/>
</dbReference>
<evidence type="ECO:0000313" key="2">
    <source>
        <dbReference type="Proteomes" id="UP001308776"/>
    </source>
</evidence>
<gene>
    <name evidence="1" type="ORF">OW717_01850</name>
</gene>
<reference evidence="1 2" key="1">
    <citation type="submission" date="2022-11" db="EMBL/GenBank/DDBJ databases">
        <title>Comparative genomics analysis of Acidithiobacillus ferriphilus.</title>
        <authorList>
            <person name="Ma L."/>
        </authorList>
    </citation>
    <scope>NUCLEOTIDE SEQUENCE [LARGE SCALE GENOMIC DNA]</scope>
    <source>
        <strain evidence="1 2">DY15</strain>
    </source>
</reference>